<dbReference type="PANTHER" id="PTHR30137:SF20">
    <property type="entry name" value="N-ACETYL-S-ALKYLCYSTEINE MONOOXYGENASE"/>
    <property type="match status" value="1"/>
</dbReference>
<dbReference type="InterPro" id="IPR019949">
    <property type="entry name" value="CmoO-like"/>
</dbReference>
<dbReference type="Gene3D" id="3.20.20.30">
    <property type="entry name" value="Luciferase-like domain"/>
    <property type="match status" value="1"/>
</dbReference>
<keyword evidence="4" id="KW-1185">Reference proteome</keyword>
<dbReference type="RefSeq" id="WP_140474417.1">
    <property type="nucleotide sequence ID" value="NZ_RCZD01000011.1"/>
</dbReference>
<dbReference type="AlphaFoldDB" id="A0A502G8W9"/>
<reference evidence="3 4" key="1">
    <citation type="journal article" date="2019" name="Environ. Microbiol.">
        <title>Species interactions and distinct microbial communities in high Arctic permafrost affected cryosols are associated with the CH4 and CO2 gas fluxes.</title>
        <authorList>
            <person name="Altshuler I."/>
            <person name="Hamel J."/>
            <person name="Turney S."/>
            <person name="Magnuson E."/>
            <person name="Levesque R."/>
            <person name="Greer C."/>
            <person name="Whyte L.G."/>
        </authorList>
    </citation>
    <scope>NUCLEOTIDE SEQUENCE [LARGE SCALE GENOMIC DNA]</scope>
    <source>
        <strain evidence="3 4">E4</strain>
    </source>
</reference>
<gene>
    <name evidence="3" type="ORF">EAH77_19260</name>
</gene>
<proteinExistence type="predicted"/>
<name>A0A502G8W9_9GAMM</name>
<comment type="caution">
    <text evidence="3">The sequence shown here is derived from an EMBL/GenBank/DDBJ whole genome shotgun (WGS) entry which is preliminary data.</text>
</comment>
<dbReference type="SUPFAM" id="SSF51679">
    <property type="entry name" value="Bacterial luciferase-like"/>
    <property type="match status" value="1"/>
</dbReference>
<accession>A0A502G8W9</accession>
<evidence type="ECO:0000313" key="4">
    <source>
        <dbReference type="Proteomes" id="UP000317663"/>
    </source>
</evidence>
<dbReference type="PANTHER" id="PTHR30137">
    <property type="entry name" value="LUCIFERASE-LIKE MONOOXYGENASE"/>
    <property type="match status" value="1"/>
</dbReference>
<dbReference type="NCBIfam" id="TIGR03558">
    <property type="entry name" value="oxido_grp_1"/>
    <property type="match status" value="1"/>
</dbReference>
<comment type="similarity">
    <text evidence="1">To bacterial alkanal monooxygenase alpha and beta chains.</text>
</comment>
<dbReference type="Pfam" id="PF00296">
    <property type="entry name" value="Bac_luciferase"/>
    <property type="match status" value="1"/>
</dbReference>
<organism evidence="3 4">
    <name type="scientific">Ewingella americana</name>
    <dbReference type="NCBI Taxonomy" id="41202"/>
    <lineage>
        <taxon>Bacteria</taxon>
        <taxon>Pseudomonadati</taxon>
        <taxon>Pseudomonadota</taxon>
        <taxon>Gammaproteobacteria</taxon>
        <taxon>Enterobacterales</taxon>
        <taxon>Yersiniaceae</taxon>
        <taxon>Ewingella</taxon>
    </lineage>
</organism>
<dbReference type="OrthoDB" id="9780518at2"/>
<sequence>MSYRLSLLEKSPIDEGETASGALKRTLELAQKAERWGYHRFWLAEHHNTDKLAISSPEVVIAWILAHTKRIRVGSGGVMLQHYSPYKVAENFNLLASLAPGRVDLGVGKAPGGLPLSTRALQYAVDPTLKGDFAAQLQQLDGWLSAQPSDIQGDTLFATPLPEQPASRFLLGASEQSARLAASLNWNFVFAAHLNGDPAEIGRALSAYTHDSLGRRGLLAVSVIVAETAAQAEKLAADRQQFRVTGSDGQSVTVGSHAQAEAYIRQSTATSHQIEERTSSVLTGTAEQVHHKLEELQARYGVEEFVIDTPLAEAQARLKSLELLAAESRVLA</sequence>
<protein>
    <submittedName>
        <fullName evidence="3">LLM class flavin-dependent oxidoreductase</fullName>
    </submittedName>
</protein>
<evidence type="ECO:0000259" key="2">
    <source>
        <dbReference type="Pfam" id="PF00296"/>
    </source>
</evidence>
<feature type="domain" description="Luciferase-like" evidence="2">
    <location>
        <begin position="16"/>
        <end position="299"/>
    </location>
</feature>
<dbReference type="InterPro" id="IPR050766">
    <property type="entry name" value="Bact_Lucif_Oxidored"/>
</dbReference>
<dbReference type="GO" id="GO:0016705">
    <property type="term" value="F:oxidoreductase activity, acting on paired donors, with incorporation or reduction of molecular oxygen"/>
    <property type="evidence" value="ECO:0007669"/>
    <property type="project" value="InterPro"/>
</dbReference>
<dbReference type="EMBL" id="RCZD01000011">
    <property type="protein sequence ID" value="TPG58378.1"/>
    <property type="molecule type" value="Genomic_DNA"/>
</dbReference>
<dbReference type="InterPro" id="IPR036661">
    <property type="entry name" value="Luciferase-like_sf"/>
</dbReference>
<evidence type="ECO:0000256" key="1">
    <source>
        <dbReference type="ARBA" id="ARBA00007789"/>
    </source>
</evidence>
<dbReference type="GO" id="GO:0005829">
    <property type="term" value="C:cytosol"/>
    <property type="evidence" value="ECO:0007669"/>
    <property type="project" value="TreeGrafter"/>
</dbReference>
<dbReference type="Proteomes" id="UP000317663">
    <property type="component" value="Unassembled WGS sequence"/>
</dbReference>
<evidence type="ECO:0000313" key="3">
    <source>
        <dbReference type="EMBL" id="TPG58378.1"/>
    </source>
</evidence>
<dbReference type="InterPro" id="IPR011251">
    <property type="entry name" value="Luciferase-like_dom"/>
</dbReference>